<gene>
    <name evidence="1" type="ORF">chiPu_0028276</name>
</gene>
<organism evidence="1 2">
    <name type="scientific">Chiloscyllium punctatum</name>
    <name type="common">Brownbanded bambooshark</name>
    <name type="synonym">Hemiscyllium punctatum</name>
    <dbReference type="NCBI Taxonomy" id="137246"/>
    <lineage>
        <taxon>Eukaryota</taxon>
        <taxon>Metazoa</taxon>
        <taxon>Chordata</taxon>
        <taxon>Craniata</taxon>
        <taxon>Vertebrata</taxon>
        <taxon>Chondrichthyes</taxon>
        <taxon>Elasmobranchii</taxon>
        <taxon>Galeomorphii</taxon>
        <taxon>Galeoidea</taxon>
        <taxon>Orectolobiformes</taxon>
        <taxon>Hemiscylliidae</taxon>
        <taxon>Chiloscyllium</taxon>
    </lineage>
</organism>
<dbReference type="Proteomes" id="UP000287033">
    <property type="component" value="Unassembled WGS sequence"/>
</dbReference>
<dbReference type="AlphaFoldDB" id="A0A401TMU0"/>
<evidence type="ECO:0000313" key="2">
    <source>
        <dbReference type="Proteomes" id="UP000287033"/>
    </source>
</evidence>
<keyword evidence="2" id="KW-1185">Reference proteome</keyword>
<sequence>MAGSDINAASPLAVARRAVGRHFVRQLCFISNCVSAGRAAGV</sequence>
<reference evidence="1 2" key="1">
    <citation type="journal article" date="2018" name="Nat. Ecol. Evol.">
        <title>Shark genomes provide insights into elasmobranch evolution and the origin of vertebrates.</title>
        <authorList>
            <person name="Hara Y"/>
            <person name="Yamaguchi K"/>
            <person name="Onimaru K"/>
            <person name="Kadota M"/>
            <person name="Koyanagi M"/>
            <person name="Keeley SD"/>
            <person name="Tatsumi K"/>
            <person name="Tanaka K"/>
            <person name="Motone F"/>
            <person name="Kageyama Y"/>
            <person name="Nozu R"/>
            <person name="Adachi N"/>
            <person name="Nishimura O"/>
            <person name="Nakagawa R"/>
            <person name="Tanegashima C"/>
            <person name="Kiyatake I"/>
            <person name="Matsumoto R"/>
            <person name="Murakumo K"/>
            <person name="Nishida K"/>
            <person name="Terakita A"/>
            <person name="Kuratani S"/>
            <person name="Sato K"/>
            <person name="Hyodo S Kuraku.S."/>
        </authorList>
    </citation>
    <scope>NUCLEOTIDE SEQUENCE [LARGE SCALE GENOMIC DNA]</scope>
</reference>
<protein>
    <submittedName>
        <fullName evidence="1">Uncharacterized protein</fullName>
    </submittedName>
</protein>
<evidence type="ECO:0000313" key="1">
    <source>
        <dbReference type="EMBL" id="GCC43991.1"/>
    </source>
</evidence>
<name>A0A401TMU0_CHIPU</name>
<dbReference type="EMBL" id="BEZZ01127787">
    <property type="protein sequence ID" value="GCC43991.1"/>
    <property type="molecule type" value="Genomic_DNA"/>
</dbReference>
<accession>A0A401TMU0</accession>
<proteinExistence type="predicted"/>
<comment type="caution">
    <text evidence="1">The sequence shown here is derived from an EMBL/GenBank/DDBJ whole genome shotgun (WGS) entry which is preliminary data.</text>
</comment>
<feature type="non-terminal residue" evidence="1">
    <location>
        <position position="42"/>
    </location>
</feature>